<dbReference type="Proteomes" id="UP001250662">
    <property type="component" value="Unassembled WGS sequence"/>
</dbReference>
<gene>
    <name evidence="1" type="ORF">RM520_10340</name>
</gene>
<comment type="caution">
    <text evidence="1">The sequence shown here is derived from an EMBL/GenBank/DDBJ whole genome shotgun (WGS) entry which is preliminary data.</text>
</comment>
<dbReference type="Pfam" id="PF25857">
    <property type="entry name" value="DUF7957"/>
    <property type="match status" value="1"/>
</dbReference>
<dbReference type="InterPro" id="IPR058263">
    <property type="entry name" value="DUF7957"/>
</dbReference>
<sequence length="93" mass="11071">MRKVIQKIEYKDKLIELYDWMEYKSDEPARNVECYDLDGKLLWTISSLTKEERTDCWTNINVKDDKLKASNFMGYSCEIDMNDGTIINQVFTK</sequence>
<protein>
    <submittedName>
        <fullName evidence="1">Uncharacterized protein</fullName>
    </submittedName>
</protein>
<dbReference type="RefSeq" id="WP_311387979.1">
    <property type="nucleotide sequence ID" value="NZ_JAVRHU010000002.1"/>
</dbReference>
<organism evidence="1 2">
    <name type="scientific">Croceitalea vernalis</name>
    <dbReference type="NCBI Taxonomy" id="3075599"/>
    <lineage>
        <taxon>Bacteria</taxon>
        <taxon>Pseudomonadati</taxon>
        <taxon>Bacteroidota</taxon>
        <taxon>Flavobacteriia</taxon>
        <taxon>Flavobacteriales</taxon>
        <taxon>Flavobacteriaceae</taxon>
        <taxon>Croceitalea</taxon>
    </lineage>
</organism>
<evidence type="ECO:0000313" key="2">
    <source>
        <dbReference type="Proteomes" id="UP001250662"/>
    </source>
</evidence>
<evidence type="ECO:0000313" key="1">
    <source>
        <dbReference type="EMBL" id="MDT0622030.1"/>
    </source>
</evidence>
<name>A0ABU3BIU3_9FLAO</name>
<accession>A0ABU3BIU3</accession>
<dbReference type="EMBL" id="JAVRHU010000002">
    <property type="protein sequence ID" value="MDT0622030.1"/>
    <property type="molecule type" value="Genomic_DNA"/>
</dbReference>
<reference evidence="1 2" key="1">
    <citation type="submission" date="2023-09" db="EMBL/GenBank/DDBJ databases">
        <authorList>
            <person name="Rey-Velasco X."/>
        </authorList>
    </citation>
    <scope>NUCLEOTIDE SEQUENCE [LARGE SCALE GENOMIC DNA]</scope>
    <source>
        <strain evidence="1 2">P007</strain>
    </source>
</reference>
<proteinExistence type="predicted"/>
<keyword evidence="2" id="KW-1185">Reference proteome</keyword>